<dbReference type="AlphaFoldDB" id="A0A6C7E9D9"/>
<dbReference type="SUPFAM" id="SSF51338">
    <property type="entry name" value="Composite domain of metallo-dependent hydrolases"/>
    <property type="match status" value="1"/>
</dbReference>
<dbReference type="RefSeq" id="WP_015441076.1">
    <property type="nucleotide sequence ID" value="NC_020520.1"/>
</dbReference>
<dbReference type="EMBL" id="AP012057">
    <property type="protein sequence ID" value="BAN01829.1"/>
    <property type="molecule type" value="Genomic_DNA"/>
</dbReference>
<proteinExistence type="predicted"/>
<dbReference type="GO" id="GO:0016810">
    <property type="term" value="F:hydrolase activity, acting on carbon-nitrogen (but not peptide) bonds"/>
    <property type="evidence" value="ECO:0007669"/>
    <property type="project" value="InterPro"/>
</dbReference>
<dbReference type="SUPFAM" id="SSF51556">
    <property type="entry name" value="Metallo-dependent hydrolases"/>
    <property type="match status" value="1"/>
</dbReference>
<dbReference type="OrthoDB" id="3173428at2"/>
<gene>
    <name evidence="2" type="ORF">YM304_15150</name>
</gene>
<dbReference type="InterPro" id="IPR032466">
    <property type="entry name" value="Metal_Hydrolase"/>
</dbReference>
<dbReference type="InterPro" id="IPR011059">
    <property type="entry name" value="Metal-dep_hydrolase_composite"/>
</dbReference>
<dbReference type="Proteomes" id="UP000011863">
    <property type="component" value="Chromosome"/>
</dbReference>
<evidence type="ECO:0000313" key="3">
    <source>
        <dbReference type="Proteomes" id="UP000011863"/>
    </source>
</evidence>
<dbReference type="PANTHER" id="PTHR22642">
    <property type="entry name" value="IMIDAZOLONEPROPIONASE"/>
    <property type="match status" value="1"/>
</dbReference>
<dbReference type="Pfam" id="PF07969">
    <property type="entry name" value="Amidohydro_3"/>
    <property type="match status" value="1"/>
</dbReference>
<dbReference type="Gene3D" id="2.30.40.10">
    <property type="entry name" value="Urease, subunit C, domain 1"/>
    <property type="match status" value="1"/>
</dbReference>
<evidence type="ECO:0000313" key="2">
    <source>
        <dbReference type="EMBL" id="BAN01829.1"/>
    </source>
</evidence>
<reference evidence="2 3" key="1">
    <citation type="journal article" date="2013" name="Int. J. Syst. Evol. Microbiol.">
        <title>Ilumatobacter nonamiense sp. nov. and Ilumatobacter coccineum sp. nov., isolated from seashore sand.</title>
        <authorList>
            <person name="Matsumoto A."/>
            <person name="Kasai H."/>
            <person name="Matsuo Y."/>
            <person name="Shizuri Y."/>
            <person name="Ichikawa N."/>
            <person name="Fujita N."/>
            <person name="Omura S."/>
            <person name="Takahashi Y."/>
        </authorList>
    </citation>
    <scope>NUCLEOTIDE SEQUENCE [LARGE SCALE GENOMIC DNA]</scope>
    <source>
        <strain evidence="3">NBRC 103263 / KCTC 29153 / YM16-304</strain>
    </source>
</reference>
<name>A0A6C7E9D9_ILUCY</name>
<dbReference type="InterPro" id="IPR013108">
    <property type="entry name" value="Amidohydro_3"/>
</dbReference>
<keyword evidence="3" id="KW-1185">Reference proteome</keyword>
<organism evidence="2 3">
    <name type="scientific">Ilumatobacter coccineus (strain NBRC 103263 / KCTC 29153 / YM16-304)</name>
    <dbReference type="NCBI Taxonomy" id="1313172"/>
    <lineage>
        <taxon>Bacteria</taxon>
        <taxon>Bacillati</taxon>
        <taxon>Actinomycetota</taxon>
        <taxon>Acidimicrobiia</taxon>
        <taxon>Acidimicrobiales</taxon>
        <taxon>Ilumatobacteraceae</taxon>
        <taxon>Ilumatobacter</taxon>
    </lineage>
</organism>
<protein>
    <submittedName>
        <fullName evidence="2">Putative hydrolase</fullName>
    </submittedName>
</protein>
<keyword evidence="2" id="KW-0378">Hydrolase</keyword>
<dbReference type="InterPro" id="IPR033932">
    <property type="entry name" value="YtcJ-like"/>
</dbReference>
<evidence type="ECO:0000259" key="1">
    <source>
        <dbReference type="Pfam" id="PF07969"/>
    </source>
</evidence>
<dbReference type="CDD" id="cd01300">
    <property type="entry name" value="YtcJ_like"/>
    <property type="match status" value="1"/>
</dbReference>
<sequence>MDTENVVYTARKIVTMDPSQPVVDAVAVREGRILAAGSLDECTSWGPHTIDRTFDEHVLVPGMIEAHAHSLEGAFALLPYVGWFDRHRLDGTAPGVRTYDELIHRLRDLDDEMTRAGADPLEPIVVGGFDPIYFTDEARLTREHLDHAAMERPVFVFHASAHLATVNSAMLRAHDVSRHSTTVGIATDDDGEPNGELQEIPAMMAAASSALQRILRAMNEPAAIEALGQICANQGITTLVDLASAGLQRPASQDLWHATVERDGFPARILQRHVAALPPGSTDWAEAADAILRLRDDDSDKLRTAGIKIILDGSIQGFTAKMDWPGYYTGTDHGVWMTAPEQLLDICRPFHERGINIHTHCNGTMTIDLWIDTVEQLLIEHAWLDHRHTVQHCQLTSPAQFRRMAKLGMCANIFTNHIWYWGDQHHDITVGPERARRMEACRTAEREGVSFSIHSDANVTPLGHLHTMWCAVNRVTPSGRVLGPDERISAESALRAVTLGAAYQLHLDAEFGSIECGKAADFTVLGDDPLTVDPMTIRDIDVWGTVVAGEKFPAT</sequence>
<dbReference type="Gene3D" id="3.20.20.140">
    <property type="entry name" value="Metal-dependent hydrolases"/>
    <property type="match status" value="1"/>
</dbReference>
<dbReference type="Gene3D" id="3.10.310.70">
    <property type="match status" value="1"/>
</dbReference>
<dbReference type="PANTHER" id="PTHR22642:SF2">
    <property type="entry name" value="PROTEIN LONG AFTER FAR-RED 3"/>
    <property type="match status" value="1"/>
</dbReference>
<accession>A0A6C7E9D9</accession>
<feature type="domain" description="Amidohydrolase 3" evidence="1">
    <location>
        <begin position="58"/>
        <end position="550"/>
    </location>
</feature>
<dbReference type="KEGG" id="aym:YM304_15150"/>